<evidence type="ECO:0008006" key="4">
    <source>
        <dbReference type="Google" id="ProtNLM"/>
    </source>
</evidence>
<protein>
    <recommendedName>
        <fullName evidence="4">Lipoprotein</fullName>
    </recommendedName>
</protein>
<feature type="signal peptide" evidence="1">
    <location>
        <begin position="1"/>
        <end position="22"/>
    </location>
</feature>
<dbReference type="HOGENOM" id="CLU_979776_0_0_7"/>
<keyword evidence="3" id="KW-1185">Reference proteome</keyword>
<proteinExistence type="predicted"/>
<dbReference type="AlphaFoldDB" id="Q30T50"/>
<evidence type="ECO:0000313" key="3">
    <source>
        <dbReference type="Proteomes" id="UP000002714"/>
    </source>
</evidence>
<evidence type="ECO:0000313" key="2">
    <source>
        <dbReference type="EMBL" id="ABB43831.1"/>
    </source>
</evidence>
<sequence length="284" mass="31351">MKKLKLVSSITLSALIFTACSAGSPKPSVNGEKPTLFIESHTANKFKDITEENADANGISSAFVKDKQYLRCDILPEVIVTFTKEGFSVIHDKKKADYTVDLSLLSCGQGREYYEFRNANPPKSKDFYKRNIELAHEYLQRTNNVVMPNKYYGIPEEDKKILESYFKETQIKSNDTNVVTSGVISGMGYIGNTAGALGTLGGGSAPTGAKALGGFGLAMGIISLTGGVRNPDVYNEFKITKNSSGKSWSKTVNLLTFTPQDWKININKPIYDWTIDEIPWNELD</sequence>
<gene>
    <name evidence="2" type="ordered locus">Suden_0552</name>
</gene>
<dbReference type="Proteomes" id="UP000002714">
    <property type="component" value="Chromosome"/>
</dbReference>
<name>Q30T50_SULDN</name>
<dbReference type="KEGG" id="tdn:Suden_0552"/>
<dbReference type="RefSeq" id="WP_011372185.1">
    <property type="nucleotide sequence ID" value="NC_007575.1"/>
</dbReference>
<accession>Q30T50</accession>
<keyword evidence="1" id="KW-0732">Signal</keyword>
<evidence type="ECO:0000256" key="1">
    <source>
        <dbReference type="SAM" id="SignalP"/>
    </source>
</evidence>
<dbReference type="OrthoDB" id="9873815at2"/>
<reference evidence="2 3" key="1">
    <citation type="journal article" date="2008" name="Appl. Environ. Microbiol.">
        <title>Genome of the epsilonproteobacterial chemolithoautotroph Sulfurimonas denitrificans.</title>
        <authorList>
            <person name="Sievert S.M."/>
            <person name="Scott K.M."/>
            <person name="Klotz M.G."/>
            <person name="Chain P.S.G."/>
            <person name="Hauser L.J."/>
            <person name="Hemp J."/>
            <person name="Huegler M."/>
            <person name="Land M."/>
            <person name="Lapidus A."/>
            <person name="Larimer F.W."/>
            <person name="Lucas S."/>
            <person name="Malfatti S.A."/>
            <person name="Meyer F."/>
            <person name="Paulsen I.T."/>
            <person name="Ren Q."/>
            <person name="Simon J."/>
            <person name="Bailey K."/>
            <person name="Diaz E."/>
            <person name="Fitzpatrick K.A."/>
            <person name="Glover B."/>
            <person name="Gwatney N."/>
            <person name="Korajkic A."/>
            <person name="Long A."/>
            <person name="Mobberley J.M."/>
            <person name="Pantry S.N."/>
            <person name="Pazder G."/>
            <person name="Peterson S."/>
            <person name="Quintanilla J.D."/>
            <person name="Sprinkle R."/>
            <person name="Stephens J."/>
            <person name="Thomas P."/>
            <person name="Vaughn R."/>
            <person name="Weber M.J."/>
            <person name="Wooten L.L."/>
        </authorList>
    </citation>
    <scope>NUCLEOTIDE SEQUENCE [LARGE SCALE GENOMIC DNA]</scope>
    <source>
        <strain evidence="3">ATCC 33889 / DSM 1251</strain>
    </source>
</reference>
<feature type="chain" id="PRO_5004219806" description="Lipoprotein" evidence="1">
    <location>
        <begin position="23"/>
        <end position="284"/>
    </location>
</feature>
<organism evidence="2 3">
    <name type="scientific">Sulfurimonas denitrificans (strain ATCC 33889 / DSM 1251)</name>
    <name type="common">Thiomicrospira denitrificans (strain ATCC 33889 / DSM 1251)</name>
    <dbReference type="NCBI Taxonomy" id="326298"/>
    <lineage>
        <taxon>Bacteria</taxon>
        <taxon>Pseudomonadati</taxon>
        <taxon>Campylobacterota</taxon>
        <taxon>Epsilonproteobacteria</taxon>
        <taxon>Campylobacterales</taxon>
        <taxon>Sulfurimonadaceae</taxon>
        <taxon>Sulfurimonas</taxon>
    </lineage>
</organism>
<dbReference type="EMBL" id="CP000153">
    <property type="protein sequence ID" value="ABB43831.1"/>
    <property type="molecule type" value="Genomic_DNA"/>
</dbReference>
<dbReference type="PROSITE" id="PS51257">
    <property type="entry name" value="PROKAR_LIPOPROTEIN"/>
    <property type="match status" value="1"/>
</dbReference>